<accession>A0A1L0DIH9</accession>
<keyword evidence="4" id="KW-1185">Reference proteome</keyword>
<dbReference type="EMBL" id="LT635760">
    <property type="protein sequence ID" value="SGZ56348.1"/>
    <property type="molecule type" value="Genomic_DNA"/>
</dbReference>
<dbReference type="OrthoDB" id="343092at2759"/>
<dbReference type="GO" id="GO:0006310">
    <property type="term" value="P:DNA recombination"/>
    <property type="evidence" value="ECO:0007669"/>
    <property type="project" value="UniProtKB-ARBA"/>
</dbReference>
<feature type="region of interest" description="Disordered" evidence="1">
    <location>
        <begin position="1"/>
        <end position="31"/>
    </location>
</feature>
<proteinExistence type="predicted"/>
<evidence type="ECO:0000313" key="4">
    <source>
        <dbReference type="Proteomes" id="UP000182334"/>
    </source>
</evidence>
<dbReference type="SMART" id="SM00891">
    <property type="entry name" value="ERCC4"/>
    <property type="match status" value="1"/>
</dbReference>
<dbReference type="GO" id="GO:0003677">
    <property type="term" value="F:DNA binding"/>
    <property type="evidence" value="ECO:0007669"/>
    <property type="project" value="InterPro"/>
</dbReference>
<dbReference type="Pfam" id="PF02732">
    <property type="entry name" value="ERCC4"/>
    <property type="match status" value="1"/>
</dbReference>
<dbReference type="AlphaFoldDB" id="A0A1L0DIH9"/>
<feature type="region of interest" description="Disordered" evidence="1">
    <location>
        <begin position="102"/>
        <end position="160"/>
    </location>
</feature>
<reference evidence="3 4" key="1">
    <citation type="submission" date="2016-10" db="EMBL/GenBank/DDBJ databases">
        <authorList>
            <person name="de Groot N.N."/>
        </authorList>
    </citation>
    <scope>NUCLEOTIDE SEQUENCE [LARGE SCALE GENOMIC DNA]</scope>
    <source>
        <strain evidence="3 4">CBS 141442</strain>
    </source>
</reference>
<organism evidence="3 4">
    <name type="scientific">Sungouiella intermedia</name>
    <dbReference type="NCBI Taxonomy" id="45354"/>
    <lineage>
        <taxon>Eukaryota</taxon>
        <taxon>Fungi</taxon>
        <taxon>Dikarya</taxon>
        <taxon>Ascomycota</taxon>
        <taxon>Saccharomycotina</taxon>
        <taxon>Pichiomycetes</taxon>
        <taxon>Metschnikowiaceae</taxon>
        <taxon>Sungouiella</taxon>
    </lineage>
</organism>
<evidence type="ECO:0000313" key="3">
    <source>
        <dbReference type="EMBL" id="SGZ56348.1"/>
    </source>
</evidence>
<dbReference type="Gene3D" id="3.40.50.10130">
    <property type="match status" value="1"/>
</dbReference>
<dbReference type="InterPro" id="IPR006166">
    <property type="entry name" value="ERCC4_domain"/>
</dbReference>
<name>A0A1L0DIH9_9ASCO</name>
<feature type="domain" description="ERCC4" evidence="2">
    <location>
        <begin position="180"/>
        <end position="435"/>
    </location>
</feature>
<evidence type="ECO:0000259" key="2">
    <source>
        <dbReference type="SMART" id="SM00891"/>
    </source>
</evidence>
<evidence type="ECO:0000256" key="1">
    <source>
        <dbReference type="SAM" id="MobiDB-lite"/>
    </source>
</evidence>
<feature type="compositionally biased region" description="Basic and acidic residues" evidence="1">
    <location>
        <begin position="149"/>
        <end position="160"/>
    </location>
</feature>
<protein>
    <submittedName>
        <fullName evidence="3">CIC11C00000001015</fullName>
    </submittedName>
</protein>
<dbReference type="GO" id="GO:0061982">
    <property type="term" value="P:meiosis I cell cycle process"/>
    <property type="evidence" value="ECO:0007669"/>
    <property type="project" value="UniProtKB-ARBA"/>
</dbReference>
<dbReference type="STRING" id="45354.A0A1L0DIH9"/>
<feature type="compositionally biased region" description="Basic and acidic residues" evidence="1">
    <location>
        <begin position="16"/>
        <end position="25"/>
    </location>
</feature>
<dbReference type="Proteomes" id="UP000182334">
    <property type="component" value="Chromosome V"/>
</dbReference>
<dbReference type="GO" id="GO:0004518">
    <property type="term" value="F:nuclease activity"/>
    <property type="evidence" value="ECO:0007669"/>
    <property type="project" value="InterPro"/>
</dbReference>
<sequence length="472" mass="53720">MKPCTELETEELSETDPSKNKESSPPKKKTSILDMSWLTSSEDDAFYRDLIVSASQKSSMKPPSLRKQVLNSSPTLERVSRVDFTGTSSASLILELSQARQENHSSKRVKYSPTGEFSDPISSSSAVSSPPPAPKVAKSKAKGTTKGNKPKESKTKNGFSDKDWRLANKLRRTRDEILKEMIVEVALCLEELISTEHFKECFSNSAVRRTYLEIPLVSWKRKVTADYNAEEDVFVPCEPKEISERVLALYYEPQDLIDRIQNGSLEVHISTALRRAKIENPLLKHHLVILVPCFKEYLRKLQSAEDKRYREQMLLQMNMTTTRQLDEDDHPMSASEAQKLLIETEVSLGVNIFLTRSVEETIDWLTSFTFTIGNSLYDKHERNPEFANFGQTRLGSDRKSTFVEMMKKFNLMSKMKAEKLYEFYTSPASLFKRLSEKDNLGTVNGKTIVPPTVNSAIRRVFTSSDPNQVIND</sequence>
<gene>
    <name evidence="3" type="ORF">SAMEA4029010_CIC11G00000001015</name>
</gene>